<dbReference type="NCBIfam" id="NF003816">
    <property type="entry name" value="PRK05406.1-5"/>
    <property type="match status" value="1"/>
</dbReference>
<organism evidence="1 2">
    <name type="scientific">Carboxylicivirga marina</name>
    <dbReference type="NCBI Taxonomy" id="2800988"/>
    <lineage>
        <taxon>Bacteria</taxon>
        <taxon>Pseudomonadati</taxon>
        <taxon>Bacteroidota</taxon>
        <taxon>Bacteroidia</taxon>
        <taxon>Marinilabiliales</taxon>
        <taxon>Marinilabiliaceae</taxon>
        <taxon>Carboxylicivirga</taxon>
    </lineage>
</organism>
<comment type="caution">
    <text evidence="1">The sequence shown here is derived from an EMBL/GenBank/DDBJ whole genome shotgun (WGS) entry which is preliminary data.</text>
</comment>
<dbReference type="RefSeq" id="WP_200465812.1">
    <property type="nucleotide sequence ID" value="NZ_JAENRR010000037.1"/>
</dbReference>
<dbReference type="PANTHER" id="PTHR30292">
    <property type="entry name" value="UNCHARACTERIZED PROTEIN YBGL-RELATED"/>
    <property type="match status" value="1"/>
</dbReference>
<sequence>MKYIDINCDLGEGIGNDAAVMPFISSANIACGYHAGDINSMDKTVQMARENKVAIGVHPGFNDPDNFGRIAHHLSAAEIEQLVKEQVVILQKQAVKHGCSITHVKPHGALYNMAAADYDIALAIAQGIKAVNAGLLFYGLANSLMLKAAEDLGLKAVSEVFADRAYTSSGQLVSRQQAGAVIHDVERCKKRVLDMVLHNRVESIDGEPIAIKADTICIHGDNPGAVELAKALHGMLKANHIQIVSPISQL</sequence>
<gene>
    <name evidence="1" type="ORF">JIV24_14665</name>
</gene>
<keyword evidence="2" id="KW-1185">Reference proteome</keyword>
<dbReference type="PANTHER" id="PTHR30292:SF0">
    <property type="entry name" value="5-OXOPROLINASE SUBUNIT A"/>
    <property type="match status" value="1"/>
</dbReference>
<dbReference type="NCBIfam" id="NF003814">
    <property type="entry name" value="PRK05406.1-3"/>
    <property type="match status" value="1"/>
</dbReference>
<name>A0ABS1HLV0_9BACT</name>
<evidence type="ECO:0000313" key="2">
    <source>
        <dbReference type="Proteomes" id="UP000605676"/>
    </source>
</evidence>
<dbReference type="Pfam" id="PF03746">
    <property type="entry name" value="LamB_YcsF"/>
    <property type="match status" value="1"/>
</dbReference>
<dbReference type="Proteomes" id="UP000605676">
    <property type="component" value="Unassembled WGS sequence"/>
</dbReference>
<dbReference type="CDD" id="cd10787">
    <property type="entry name" value="LamB_YcsF_like"/>
    <property type="match status" value="1"/>
</dbReference>
<dbReference type="EMBL" id="JAENRR010000037">
    <property type="protein sequence ID" value="MBK3518585.1"/>
    <property type="molecule type" value="Genomic_DNA"/>
</dbReference>
<evidence type="ECO:0000313" key="1">
    <source>
        <dbReference type="EMBL" id="MBK3518585.1"/>
    </source>
</evidence>
<reference evidence="1 2" key="1">
    <citation type="submission" date="2021-01" db="EMBL/GenBank/DDBJ databases">
        <title>Carboxyliciviraga sp.nov., isolated from coastal sediments.</title>
        <authorList>
            <person name="Lu D."/>
            <person name="Zhang T."/>
        </authorList>
    </citation>
    <scope>NUCLEOTIDE SEQUENCE [LARGE SCALE GENOMIC DNA]</scope>
    <source>
        <strain evidence="1 2">N1Y132</strain>
    </source>
</reference>
<proteinExistence type="predicted"/>
<dbReference type="Gene3D" id="3.20.20.370">
    <property type="entry name" value="Glycoside hydrolase/deacetylase"/>
    <property type="match status" value="1"/>
</dbReference>
<accession>A0ABS1HLV0</accession>
<dbReference type="InterPro" id="IPR011330">
    <property type="entry name" value="Glyco_hydro/deAcase_b/a-brl"/>
</dbReference>
<dbReference type="SUPFAM" id="SSF88713">
    <property type="entry name" value="Glycoside hydrolase/deacetylase"/>
    <property type="match status" value="1"/>
</dbReference>
<dbReference type="InterPro" id="IPR005501">
    <property type="entry name" value="LamB/YcsF/PxpA-like"/>
</dbReference>
<protein>
    <submittedName>
        <fullName evidence="1">LamB/YcsF family protein</fullName>
    </submittedName>
</protein>